<dbReference type="OrthoDB" id="182577at2"/>
<keyword evidence="3" id="KW-1185">Reference proteome</keyword>
<accession>A0A1M6I1D8</accession>
<dbReference type="Pfam" id="PF04443">
    <property type="entry name" value="LuxE"/>
    <property type="match status" value="1"/>
</dbReference>
<dbReference type="GO" id="GO:0047474">
    <property type="term" value="F:long-chain fatty acid--protein ligase activity"/>
    <property type="evidence" value="ECO:0007669"/>
    <property type="project" value="InterPro"/>
</dbReference>
<dbReference type="EMBL" id="FQZB01000007">
    <property type="protein sequence ID" value="SHJ28255.1"/>
    <property type="molecule type" value="Genomic_DNA"/>
</dbReference>
<evidence type="ECO:0000259" key="1">
    <source>
        <dbReference type="Pfam" id="PF04443"/>
    </source>
</evidence>
<reference evidence="2 3" key="1">
    <citation type="submission" date="2016-11" db="EMBL/GenBank/DDBJ databases">
        <authorList>
            <person name="Jaros S."/>
            <person name="Januszkiewicz K."/>
            <person name="Wedrychowicz H."/>
        </authorList>
    </citation>
    <scope>NUCLEOTIDE SEQUENCE [LARGE SCALE GENOMIC DNA]</scope>
    <source>
        <strain evidence="2 3">DSM 21758</strain>
    </source>
</reference>
<dbReference type="InterPro" id="IPR007534">
    <property type="entry name" value="LuxE"/>
</dbReference>
<dbReference type="RefSeq" id="WP_072986207.1">
    <property type="nucleotide sequence ID" value="NZ_FQZB01000007.1"/>
</dbReference>
<feature type="domain" description="Acyl-protein synthetase LuxE" evidence="1">
    <location>
        <begin position="9"/>
        <end position="372"/>
    </location>
</feature>
<evidence type="ECO:0000313" key="2">
    <source>
        <dbReference type="EMBL" id="SHJ28255.1"/>
    </source>
</evidence>
<name>A0A1M6I1D8_9CLOT</name>
<sequence length="377" mass="42251">MEDFFQDFKDNLVDQYTKCPAYKLICDNQNFDPSANLICEKDIENVPFIATTLFKKSADIFTQLLRVPVDTIDKWTVSSSTSGDPSIVGRRMCDLMKIKEFTTRDKKTLGSPSNYDCVFYPEPEAMKKHKSEVICGKNTESYIGNLLDIFEFKDSTIFLIKADGDELSIDINEFKEFLLVHNNMEHHLSIRGSTILFYNAVNMLKEKMPPLNLGKNALIHTGGGGWDGKKGTLSIGSALKRQVFVEEISSFLGIPQENFIDSYSFTENSFPITGHYSPEHKDYLFHVPKWGKVMIRDIKTLKPLYNKGDKGFIQMLNAYGTSTFAGASILVDDIGEIVSPDECPACKEGCMTIKILGRVKGAEAKGCGATLNVRSEE</sequence>
<dbReference type="STRING" id="1121302.SAMN02745163_01660"/>
<dbReference type="AlphaFoldDB" id="A0A1M6I1D8"/>
<dbReference type="Proteomes" id="UP000184310">
    <property type="component" value="Unassembled WGS sequence"/>
</dbReference>
<protein>
    <submittedName>
        <fullName evidence="2">Acyl-protein synthetase, LuxE</fullName>
    </submittedName>
</protein>
<proteinExistence type="predicted"/>
<gene>
    <name evidence="2" type="ORF">SAMN02745163_01660</name>
</gene>
<dbReference type="GO" id="GO:0008218">
    <property type="term" value="P:bioluminescence"/>
    <property type="evidence" value="ECO:0007669"/>
    <property type="project" value="InterPro"/>
</dbReference>
<organism evidence="2 3">
    <name type="scientific">Clostridium cavendishii DSM 21758</name>
    <dbReference type="NCBI Taxonomy" id="1121302"/>
    <lineage>
        <taxon>Bacteria</taxon>
        <taxon>Bacillati</taxon>
        <taxon>Bacillota</taxon>
        <taxon>Clostridia</taxon>
        <taxon>Eubacteriales</taxon>
        <taxon>Clostridiaceae</taxon>
        <taxon>Clostridium</taxon>
    </lineage>
</organism>
<evidence type="ECO:0000313" key="3">
    <source>
        <dbReference type="Proteomes" id="UP000184310"/>
    </source>
</evidence>